<protein>
    <recommendedName>
        <fullName evidence="2">Uncharacterized protein TP-0789 domain-containing protein</fullName>
    </recommendedName>
</protein>
<accession>A0A5E6MDR9</accession>
<evidence type="ECO:0000313" key="4">
    <source>
        <dbReference type="Proteomes" id="UP000334923"/>
    </source>
</evidence>
<evidence type="ECO:0000313" key="3">
    <source>
        <dbReference type="EMBL" id="VVM07709.1"/>
    </source>
</evidence>
<feature type="domain" description="Uncharacterized protein TP-0789" evidence="2">
    <location>
        <begin position="125"/>
        <end position="252"/>
    </location>
</feature>
<sequence length="280" mass="32233">MREITPRKGERSRTFCSLTKLGFLLAGFFWISGFSHSVFATPDPAKPCPPLEFLQGRFWKNFRLQDFALHGVIESERESYPIQLILHDRKMIYDFENPPFQVQVEIQPERSLIERRRQKREAWQPVAGRARQSPILDTDITYEDLCLDFMRWDQVKPLGTDRIKTLTAWAFDAIPPRETSAYARVRYWIAAEYYALLRADAYNGAGALVKRLEVNGVQRIGDAYVIKEMQVSSFDPKKEGSSRTLINIRRGEPLPPETGANSSRNRAPSRPPKVADGLDR</sequence>
<dbReference type="InterPro" id="IPR033399">
    <property type="entry name" value="TP_0789-like"/>
</dbReference>
<dbReference type="OrthoDB" id="186069at2"/>
<evidence type="ECO:0000256" key="1">
    <source>
        <dbReference type="SAM" id="MobiDB-lite"/>
    </source>
</evidence>
<dbReference type="Gene3D" id="2.50.20.10">
    <property type="entry name" value="Lipoprotein localisation LolA/LolB/LppX"/>
    <property type="match status" value="1"/>
</dbReference>
<dbReference type="RefSeq" id="WP_142660720.1">
    <property type="nucleotide sequence ID" value="NZ_CABFVA020000110.1"/>
</dbReference>
<dbReference type="Proteomes" id="UP000334923">
    <property type="component" value="Unassembled WGS sequence"/>
</dbReference>
<dbReference type="AlphaFoldDB" id="A0A5E6MDR9"/>
<dbReference type="CDD" id="cd16329">
    <property type="entry name" value="LolA_like"/>
    <property type="match status" value="1"/>
</dbReference>
<evidence type="ECO:0000259" key="2">
    <source>
        <dbReference type="Pfam" id="PF17131"/>
    </source>
</evidence>
<gene>
    <name evidence="3" type="ORF">MAMT_01874</name>
</gene>
<dbReference type="EMBL" id="CABFVA020000110">
    <property type="protein sequence ID" value="VVM07709.1"/>
    <property type="molecule type" value="Genomic_DNA"/>
</dbReference>
<dbReference type="Pfam" id="PF17131">
    <property type="entry name" value="LolA_like"/>
    <property type="match status" value="1"/>
</dbReference>
<reference evidence="3 4" key="1">
    <citation type="submission" date="2019-09" db="EMBL/GenBank/DDBJ databases">
        <authorList>
            <person name="Cremers G."/>
        </authorList>
    </citation>
    <scope>NUCLEOTIDE SEQUENCE [LARGE SCALE GENOMIC DNA]</scope>
    <source>
        <strain evidence="3">4A</strain>
    </source>
</reference>
<name>A0A5E6MDR9_9BACT</name>
<proteinExistence type="predicted"/>
<organism evidence="3 4">
    <name type="scientific">Methylacidimicrobium tartarophylax</name>
    <dbReference type="NCBI Taxonomy" id="1041768"/>
    <lineage>
        <taxon>Bacteria</taxon>
        <taxon>Pseudomonadati</taxon>
        <taxon>Verrucomicrobiota</taxon>
        <taxon>Methylacidimicrobium</taxon>
    </lineage>
</organism>
<keyword evidence="4" id="KW-1185">Reference proteome</keyword>
<feature type="region of interest" description="Disordered" evidence="1">
    <location>
        <begin position="236"/>
        <end position="280"/>
    </location>
</feature>